<gene>
    <name evidence="3" type="ORF">TRITD_1Av1G194500</name>
</gene>
<feature type="compositionally biased region" description="Basic and acidic residues" evidence="1">
    <location>
        <begin position="214"/>
        <end position="223"/>
    </location>
</feature>
<feature type="region of interest" description="Disordered" evidence="1">
    <location>
        <begin position="273"/>
        <end position="318"/>
    </location>
</feature>
<dbReference type="EMBL" id="LT934111">
    <property type="protein sequence ID" value="VAH09245.1"/>
    <property type="molecule type" value="Genomic_DNA"/>
</dbReference>
<dbReference type="InterPro" id="IPR004332">
    <property type="entry name" value="Transposase_MuDR"/>
</dbReference>
<dbReference type="PANTHER" id="PTHR31973">
    <property type="entry name" value="POLYPROTEIN, PUTATIVE-RELATED"/>
    <property type="match status" value="1"/>
</dbReference>
<name>A0A9R0UYD2_TRITD</name>
<feature type="compositionally biased region" description="Acidic residues" evidence="1">
    <location>
        <begin position="185"/>
        <end position="196"/>
    </location>
</feature>
<organism evidence="3 4">
    <name type="scientific">Triticum turgidum subsp. durum</name>
    <name type="common">Durum wheat</name>
    <name type="synonym">Triticum durum</name>
    <dbReference type="NCBI Taxonomy" id="4567"/>
    <lineage>
        <taxon>Eukaryota</taxon>
        <taxon>Viridiplantae</taxon>
        <taxon>Streptophyta</taxon>
        <taxon>Embryophyta</taxon>
        <taxon>Tracheophyta</taxon>
        <taxon>Spermatophyta</taxon>
        <taxon>Magnoliopsida</taxon>
        <taxon>Liliopsida</taxon>
        <taxon>Poales</taxon>
        <taxon>Poaceae</taxon>
        <taxon>BOP clade</taxon>
        <taxon>Pooideae</taxon>
        <taxon>Triticodae</taxon>
        <taxon>Triticeae</taxon>
        <taxon>Triticinae</taxon>
        <taxon>Triticum</taxon>
    </lineage>
</organism>
<feature type="region of interest" description="Disordered" evidence="1">
    <location>
        <begin position="210"/>
        <end position="253"/>
    </location>
</feature>
<dbReference type="OMA" id="ARKWCNE"/>
<feature type="compositionally biased region" description="Basic and acidic residues" evidence="1">
    <location>
        <begin position="297"/>
        <end position="313"/>
    </location>
</feature>
<dbReference type="Gramene" id="TRITD1Av1G194500.1">
    <property type="protein sequence ID" value="TRITD1Av1G194500.1"/>
    <property type="gene ID" value="TRITD1Av1G194500"/>
</dbReference>
<dbReference type="AlphaFoldDB" id="A0A9R0UYD2"/>
<protein>
    <recommendedName>
        <fullName evidence="2">Transposase MuDR plant domain-containing protein</fullName>
    </recommendedName>
</protein>
<evidence type="ECO:0000313" key="3">
    <source>
        <dbReference type="EMBL" id="VAH09245.1"/>
    </source>
</evidence>
<dbReference type="Proteomes" id="UP000324705">
    <property type="component" value="Chromosome 1A"/>
</dbReference>
<feature type="region of interest" description="Disordered" evidence="1">
    <location>
        <begin position="185"/>
        <end position="204"/>
    </location>
</feature>
<dbReference type="PANTHER" id="PTHR31973:SF187">
    <property type="entry name" value="MUTATOR TRANSPOSASE MUDRA PROTEIN"/>
    <property type="match status" value="1"/>
</dbReference>
<proteinExistence type="predicted"/>
<reference evidence="3 4" key="1">
    <citation type="submission" date="2017-09" db="EMBL/GenBank/DDBJ databases">
        <authorList>
            <consortium name="International Durum Wheat Genome Sequencing Consortium (IDWGSC)"/>
            <person name="Milanesi L."/>
        </authorList>
    </citation>
    <scope>NUCLEOTIDE SEQUENCE [LARGE SCALE GENOMIC DNA]</scope>
    <source>
        <strain evidence="4">cv. Svevo</strain>
    </source>
</reference>
<evidence type="ECO:0000259" key="2">
    <source>
        <dbReference type="Pfam" id="PF03108"/>
    </source>
</evidence>
<accession>A0A9R0UYD2</accession>
<evidence type="ECO:0000256" key="1">
    <source>
        <dbReference type="SAM" id="MobiDB-lite"/>
    </source>
</evidence>
<evidence type="ECO:0000313" key="4">
    <source>
        <dbReference type="Proteomes" id="UP000324705"/>
    </source>
</evidence>
<sequence length="557" mass="64271">MKFNFFCSLDEDIWQVRIHFDAREPLEMKLCGSDITYLNLVAVMETQGFNAYDCLFHIENPSLGEKGLDLVDSHAELQMIKRKIQDKLVLNLLVKACPPPDTDFERQYFEKPDLSTVVYQEPVVYDLSEPPILAVDQEGVVFESQCSTHHPVAPAGVCTQESRNATNKLKAVLEEEEEGCQGFEAYEDSDSSDEDGQIGSYPNYMVDEEDVEVEEGKRQRELEVQEEESDDDQSEEEEMLHYEGDTEVEDPFEVEEDRTFEQEEETIVEPIKKKQKLPVRRGPTTRSHCSELPEVEPDFRPSSDEEEEGLLRESDDDGFQPLSFVLQKKRKSRAKKRPPRKWYNEKMEQPHEQLCMKLCFRDQHQFREALLNLHITQARNFKYHRNSDQRIIVECTDKKCQFLMVAAVIKGEKTFVIKKMRLEHTCPSTTETTRVSAKWLAQKYEHLFRSDITTGIQTIIDACNEKYGVDVPKCMAYRAKNIAIDAVLGDHRKQYPRLKDYAQTVMDTNPGSRVIVTTVTPVPNAKIPHPGPRFHAMFFCLNGAREGFLNGCRPFIG</sequence>
<feature type="domain" description="Transposase MuDR plant" evidence="2">
    <location>
        <begin position="358"/>
        <end position="417"/>
    </location>
</feature>
<dbReference type="Pfam" id="PF03108">
    <property type="entry name" value="DBD_Tnp_Mut"/>
    <property type="match status" value="1"/>
</dbReference>
<feature type="compositionally biased region" description="Acidic residues" evidence="1">
    <location>
        <begin position="224"/>
        <end position="238"/>
    </location>
</feature>
<keyword evidence="4" id="KW-1185">Reference proteome</keyword>